<protein>
    <recommendedName>
        <fullName evidence="9">Heme haloperoxidase family profile domain-containing protein</fullName>
    </recommendedName>
</protein>
<keyword evidence="11" id="KW-1185">Reference proteome</keyword>
<evidence type="ECO:0000256" key="1">
    <source>
        <dbReference type="ARBA" id="ARBA00001970"/>
    </source>
</evidence>
<dbReference type="EMBL" id="JAJVDC020000139">
    <property type="protein sequence ID" value="KAL1622226.1"/>
    <property type="molecule type" value="Genomic_DNA"/>
</dbReference>
<comment type="similarity">
    <text evidence="7">Belongs to the chloroperoxidase family.</text>
</comment>
<evidence type="ECO:0000259" key="9">
    <source>
        <dbReference type="PROSITE" id="PS51405"/>
    </source>
</evidence>
<comment type="caution">
    <text evidence="10">The sequence shown here is derived from an EMBL/GenBank/DDBJ whole genome shotgun (WGS) entry which is preliminary data.</text>
</comment>
<gene>
    <name evidence="10" type="ORF">SLS56_008845</name>
</gene>
<evidence type="ECO:0000256" key="2">
    <source>
        <dbReference type="ARBA" id="ARBA00022559"/>
    </source>
</evidence>
<dbReference type="PANTHER" id="PTHR33577:SF16">
    <property type="entry name" value="HEME HALOPEROXIDASE FAMILY PROFILE DOMAIN-CONTAINING PROTEIN"/>
    <property type="match status" value="1"/>
</dbReference>
<evidence type="ECO:0000256" key="8">
    <source>
        <dbReference type="SAM" id="SignalP"/>
    </source>
</evidence>
<name>A0ABR3SIW8_9PEZI</name>
<proteinExistence type="inferred from homology"/>
<evidence type="ECO:0000256" key="5">
    <source>
        <dbReference type="ARBA" id="ARBA00023002"/>
    </source>
</evidence>
<dbReference type="Pfam" id="PF01328">
    <property type="entry name" value="Peroxidase_2"/>
    <property type="match status" value="1"/>
</dbReference>
<dbReference type="InterPro" id="IPR036851">
    <property type="entry name" value="Chloroperoxidase-like_sf"/>
</dbReference>
<dbReference type="PANTHER" id="PTHR33577">
    <property type="entry name" value="STERIGMATOCYSTIN BIOSYNTHESIS PEROXIDASE STCC-RELATED"/>
    <property type="match status" value="1"/>
</dbReference>
<keyword evidence="5" id="KW-0560">Oxidoreductase</keyword>
<keyword evidence="8" id="KW-0732">Signal</keyword>
<comment type="cofactor">
    <cofactor evidence="1">
        <name>heme b</name>
        <dbReference type="ChEBI" id="CHEBI:60344"/>
    </cofactor>
</comment>
<dbReference type="SUPFAM" id="SSF47571">
    <property type="entry name" value="Cloroperoxidase"/>
    <property type="match status" value="1"/>
</dbReference>
<evidence type="ECO:0000256" key="7">
    <source>
        <dbReference type="ARBA" id="ARBA00025795"/>
    </source>
</evidence>
<evidence type="ECO:0000256" key="4">
    <source>
        <dbReference type="ARBA" id="ARBA00022723"/>
    </source>
</evidence>
<evidence type="ECO:0000256" key="6">
    <source>
        <dbReference type="ARBA" id="ARBA00023004"/>
    </source>
</evidence>
<reference evidence="10 11" key="1">
    <citation type="submission" date="2024-02" db="EMBL/GenBank/DDBJ databases">
        <title>De novo assembly and annotation of 12 fungi associated with fruit tree decline syndrome in Ontario, Canada.</title>
        <authorList>
            <person name="Sulman M."/>
            <person name="Ellouze W."/>
            <person name="Ilyukhin E."/>
        </authorList>
    </citation>
    <scope>NUCLEOTIDE SEQUENCE [LARGE SCALE GENOMIC DNA]</scope>
    <source>
        <strain evidence="10 11">M1-105</strain>
    </source>
</reference>
<evidence type="ECO:0000313" key="11">
    <source>
        <dbReference type="Proteomes" id="UP001521116"/>
    </source>
</evidence>
<feature type="domain" description="Heme haloperoxidase family profile" evidence="9">
    <location>
        <begin position="64"/>
        <end position="334"/>
    </location>
</feature>
<keyword evidence="4" id="KW-0479">Metal-binding</keyword>
<sequence>MKFSSALFLLSSSSLLVDAFPALAARNLENLTPERLTDAIKAVEKHRKEKRLIQDITKPIDTTGEHAFQAPGDGDQRGPCPGLNVLANHGYISRDGITSFAEVVNAINQVMGMGIELSLILGIMGTVWTGNPLSLDPGFSIGGTTSGDGSDNILGNLVGLLGMDLSISTTSCSSCAKTIAGDPRGLQGSHNWIESDSSLTRNDIYVTGDAWTMNMTLFEDFYNRADENGVLSMDELSDQAARRWEYSVAHNPNFYYGPVTGMVSRNAGYFFLGRLLANHTEEHPEGILTQEVFKKFFAVYEDEDGNMEYKAGHETFPDNWYRKPIEYGLVPLNLDLISWVLKHPELGSVGGNTGTVNSFTGLDLSNITGGVLNTATLLEGNNLLCFVLEVVKTFAPNSLSPLLKTLEVPLQLLSDTITGPITDLACPAWKDLTEGGEPLWDGIQKKFPGASTAGSSL</sequence>
<dbReference type="PROSITE" id="PS51405">
    <property type="entry name" value="HEME_HALOPEROXIDASE"/>
    <property type="match status" value="1"/>
</dbReference>
<keyword evidence="2" id="KW-0575">Peroxidase</keyword>
<keyword evidence="3" id="KW-0349">Heme</keyword>
<dbReference type="Proteomes" id="UP001521116">
    <property type="component" value="Unassembled WGS sequence"/>
</dbReference>
<accession>A0ABR3SIW8</accession>
<feature type="chain" id="PRO_5047090243" description="Heme haloperoxidase family profile domain-containing protein" evidence="8">
    <location>
        <begin position="20"/>
        <end position="457"/>
    </location>
</feature>
<organism evidence="10 11">
    <name type="scientific">Neofusicoccum ribis</name>
    <dbReference type="NCBI Taxonomy" id="45134"/>
    <lineage>
        <taxon>Eukaryota</taxon>
        <taxon>Fungi</taxon>
        <taxon>Dikarya</taxon>
        <taxon>Ascomycota</taxon>
        <taxon>Pezizomycotina</taxon>
        <taxon>Dothideomycetes</taxon>
        <taxon>Dothideomycetes incertae sedis</taxon>
        <taxon>Botryosphaeriales</taxon>
        <taxon>Botryosphaeriaceae</taxon>
        <taxon>Neofusicoccum</taxon>
    </lineage>
</organism>
<dbReference type="Gene3D" id="1.10.489.10">
    <property type="entry name" value="Chloroperoxidase-like"/>
    <property type="match status" value="1"/>
</dbReference>
<evidence type="ECO:0000313" key="10">
    <source>
        <dbReference type="EMBL" id="KAL1622226.1"/>
    </source>
</evidence>
<feature type="signal peptide" evidence="8">
    <location>
        <begin position="1"/>
        <end position="19"/>
    </location>
</feature>
<keyword evidence="6" id="KW-0408">Iron</keyword>
<evidence type="ECO:0000256" key="3">
    <source>
        <dbReference type="ARBA" id="ARBA00022617"/>
    </source>
</evidence>
<dbReference type="InterPro" id="IPR000028">
    <property type="entry name" value="Chloroperoxidase"/>
</dbReference>